<sequence>MGWLRKFWKDESGQGMAEYGLILALVAIVVIGALTLLGGGLNNIFQRIAQTISGQ</sequence>
<keyword evidence="1" id="KW-0472">Membrane</keyword>
<gene>
    <name evidence="2" type="ORF">SAMN00808754_1136</name>
</gene>
<accession>A0A1W1VNL1</accession>
<protein>
    <submittedName>
        <fullName evidence="2">Pilus assembly protein Flp/PilA</fullName>
    </submittedName>
</protein>
<organism evidence="2 3">
    <name type="scientific">Thermanaeromonas toyohensis ToBE</name>
    <dbReference type="NCBI Taxonomy" id="698762"/>
    <lineage>
        <taxon>Bacteria</taxon>
        <taxon>Bacillati</taxon>
        <taxon>Bacillota</taxon>
        <taxon>Clostridia</taxon>
        <taxon>Neomoorellales</taxon>
        <taxon>Neomoorellaceae</taxon>
        <taxon>Thermanaeromonas</taxon>
    </lineage>
</organism>
<dbReference type="Pfam" id="PF04964">
    <property type="entry name" value="Flp_Fap"/>
    <property type="match status" value="1"/>
</dbReference>
<dbReference type="EMBL" id="LT838272">
    <property type="protein sequence ID" value="SMB94906.1"/>
    <property type="molecule type" value="Genomic_DNA"/>
</dbReference>
<evidence type="ECO:0000256" key="1">
    <source>
        <dbReference type="SAM" id="Phobius"/>
    </source>
</evidence>
<dbReference type="Proteomes" id="UP000192569">
    <property type="component" value="Chromosome I"/>
</dbReference>
<reference evidence="2 3" key="1">
    <citation type="submission" date="2017-04" db="EMBL/GenBank/DDBJ databases">
        <authorList>
            <person name="Afonso C.L."/>
            <person name="Miller P.J."/>
            <person name="Scott M.A."/>
            <person name="Spackman E."/>
            <person name="Goraichik I."/>
            <person name="Dimitrov K.M."/>
            <person name="Suarez D.L."/>
            <person name="Swayne D.E."/>
        </authorList>
    </citation>
    <scope>NUCLEOTIDE SEQUENCE [LARGE SCALE GENOMIC DNA]</scope>
    <source>
        <strain evidence="2 3">ToBE</strain>
    </source>
</reference>
<keyword evidence="3" id="KW-1185">Reference proteome</keyword>
<dbReference type="OrthoDB" id="290056at2"/>
<dbReference type="InterPro" id="IPR007047">
    <property type="entry name" value="Flp_Fap"/>
</dbReference>
<feature type="transmembrane region" description="Helical" evidence="1">
    <location>
        <begin position="20"/>
        <end position="45"/>
    </location>
</feature>
<dbReference type="STRING" id="698762.SAMN00808754_1136"/>
<proteinExistence type="predicted"/>
<name>A0A1W1VNL1_9FIRM</name>
<evidence type="ECO:0000313" key="3">
    <source>
        <dbReference type="Proteomes" id="UP000192569"/>
    </source>
</evidence>
<dbReference type="RefSeq" id="WP_084664669.1">
    <property type="nucleotide sequence ID" value="NZ_LT838272.1"/>
</dbReference>
<dbReference type="AlphaFoldDB" id="A0A1W1VNL1"/>
<keyword evidence="1" id="KW-0812">Transmembrane</keyword>
<keyword evidence="1" id="KW-1133">Transmembrane helix</keyword>
<evidence type="ECO:0000313" key="2">
    <source>
        <dbReference type="EMBL" id="SMB94906.1"/>
    </source>
</evidence>